<feature type="transmembrane region" description="Helical" evidence="1">
    <location>
        <begin position="82"/>
        <end position="99"/>
    </location>
</feature>
<dbReference type="AlphaFoldDB" id="A0A1G2B4P8"/>
<reference evidence="2 3" key="1">
    <citation type="journal article" date="2016" name="Nat. Commun.">
        <title>Thousands of microbial genomes shed light on interconnected biogeochemical processes in an aquifer system.</title>
        <authorList>
            <person name="Anantharaman K."/>
            <person name="Brown C.T."/>
            <person name="Hug L.A."/>
            <person name="Sharon I."/>
            <person name="Castelle C.J."/>
            <person name="Probst A.J."/>
            <person name="Thomas B.C."/>
            <person name="Singh A."/>
            <person name="Wilkins M.J."/>
            <person name="Karaoz U."/>
            <person name="Brodie E.L."/>
            <person name="Williams K.H."/>
            <person name="Hubbard S.S."/>
            <person name="Banfield J.F."/>
        </authorList>
    </citation>
    <scope>NUCLEOTIDE SEQUENCE [LARGE SCALE GENOMIC DNA]</scope>
</reference>
<keyword evidence="1" id="KW-0472">Membrane</keyword>
<dbReference type="EMBL" id="MHKE01000012">
    <property type="protein sequence ID" value="OGY83975.1"/>
    <property type="molecule type" value="Genomic_DNA"/>
</dbReference>
<comment type="caution">
    <text evidence="2">The sequence shown here is derived from an EMBL/GenBank/DDBJ whole genome shotgun (WGS) entry which is preliminary data.</text>
</comment>
<sequence>MLLGMSRTFFTIFRPVACATAAAGVIVSAAVATGNLIPTVTVQIAAVAMALLVLACSFYHTAFQNHSQPYTRHVHDFVGIQLPYFWGIKAFIAFLGSFYLSAHYLPISCTVATASAGGLIVLYTARRGTNGPLNSMVALVCTTPVLIGWIASGTRFSWTPILLMVLTYWLFLIRENSKDQMESSALVKRLVMDGSETIATSAVITVALTILLGKKFSMVELPTWLVFALLLHYVAFISSSMHRLAMTAFIWEFMGIALILSTNIVPMG</sequence>
<feature type="transmembrane region" description="Helical" evidence="1">
    <location>
        <begin position="105"/>
        <end position="125"/>
    </location>
</feature>
<keyword evidence="1" id="KW-0812">Transmembrane</keyword>
<dbReference type="Proteomes" id="UP000179164">
    <property type="component" value="Unassembled WGS sequence"/>
</dbReference>
<name>A0A1G2B4P8_9BACT</name>
<accession>A0A1G2B4P8</accession>
<organism evidence="2 3">
    <name type="scientific">Candidatus Kerfeldbacteria bacterium RIFCSPLOWO2_01_FULL_48_11</name>
    <dbReference type="NCBI Taxonomy" id="1798543"/>
    <lineage>
        <taxon>Bacteria</taxon>
        <taxon>Candidatus Kerfeldiibacteriota</taxon>
    </lineage>
</organism>
<feature type="transmembrane region" description="Helical" evidence="1">
    <location>
        <begin position="132"/>
        <end position="150"/>
    </location>
</feature>
<evidence type="ECO:0000256" key="1">
    <source>
        <dbReference type="SAM" id="Phobius"/>
    </source>
</evidence>
<feature type="transmembrane region" description="Helical" evidence="1">
    <location>
        <begin position="244"/>
        <end position="265"/>
    </location>
</feature>
<feature type="transmembrane region" description="Helical" evidence="1">
    <location>
        <begin position="219"/>
        <end position="237"/>
    </location>
</feature>
<feature type="transmembrane region" description="Helical" evidence="1">
    <location>
        <begin position="194"/>
        <end position="213"/>
    </location>
</feature>
<keyword evidence="1" id="KW-1133">Transmembrane helix</keyword>
<gene>
    <name evidence="2" type="ORF">A2898_01730</name>
</gene>
<evidence type="ECO:0000313" key="2">
    <source>
        <dbReference type="EMBL" id="OGY83975.1"/>
    </source>
</evidence>
<evidence type="ECO:0000313" key="3">
    <source>
        <dbReference type="Proteomes" id="UP000179164"/>
    </source>
</evidence>
<protein>
    <submittedName>
        <fullName evidence="2">Uncharacterized protein</fullName>
    </submittedName>
</protein>
<feature type="transmembrane region" description="Helical" evidence="1">
    <location>
        <begin position="42"/>
        <end position="61"/>
    </location>
</feature>
<feature type="transmembrane region" description="Helical" evidence="1">
    <location>
        <begin position="156"/>
        <end position="173"/>
    </location>
</feature>
<proteinExistence type="predicted"/>